<evidence type="ECO:0000313" key="2">
    <source>
        <dbReference type="Proteomes" id="UP000324800"/>
    </source>
</evidence>
<reference evidence="1 2" key="1">
    <citation type="submission" date="2019-03" db="EMBL/GenBank/DDBJ databases">
        <title>Single cell metagenomics reveals metabolic interactions within the superorganism composed of flagellate Streblomastix strix and complex community of Bacteroidetes bacteria on its surface.</title>
        <authorList>
            <person name="Treitli S.C."/>
            <person name="Kolisko M."/>
            <person name="Husnik F."/>
            <person name="Keeling P."/>
            <person name="Hampl V."/>
        </authorList>
    </citation>
    <scope>NUCLEOTIDE SEQUENCE [LARGE SCALE GENOMIC DNA]</scope>
    <source>
        <strain evidence="1">ST1C</strain>
    </source>
</reference>
<name>A0A5J4U1J1_9EUKA</name>
<protein>
    <submittedName>
        <fullName evidence="1">Uncharacterized protein</fullName>
    </submittedName>
</protein>
<gene>
    <name evidence="1" type="ORF">EZS28_040313</name>
</gene>
<proteinExistence type="predicted"/>
<accession>A0A5J4U1J1</accession>
<organism evidence="1 2">
    <name type="scientific">Streblomastix strix</name>
    <dbReference type="NCBI Taxonomy" id="222440"/>
    <lineage>
        <taxon>Eukaryota</taxon>
        <taxon>Metamonada</taxon>
        <taxon>Preaxostyla</taxon>
        <taxon>Oxymonadida</taxon>
        <taxon>Streblomastigidae</taxon>
        <taxon>Streblomastix</taxon>
    </lineage>
</organism>
<comment type="caution">
    <text evidence="1">The sequence shown here is derived from an EMBL/GenBank/DDBJ whole genome shotgun (WGS) entry which is preliminary data.</text>
</comment>
<sequence length="172" mass="19131">MSEVNSKQTNYVSTTTIQEINGSKTFNANVNSTGFVKTGKNDISVLLAYGGDALISQFGEIENLTFSAFSGIYNAGIFNPDYLVQDDVSVAIHIPFPNHTVDKGELYAYIKERQHKPIDEQHQPMLIRDQILQLQMKNNDDIFYGSGDGQNEAFVPPVPNAIMKLDLSLQLE</sequence>
<evidence type="ECO:0000313" key="1">
    <source>
        <dbReference type="EMBL" id="KAA6364159.1"/>
    </source>
</evidence>
<dbReference type="Proteomes" id="UP000324800">
    <property type="component" value="Unassembled WGS sequence"/>
</dbReference>
<dbReference type="AlphaFoldDB" id="A0A5J4U1J1"/>
<dbReference type="EMBL" id="SNRW01021997">
    <property type="protein sequence ID" value="KAA6364159.1"/>
    <property type="molecule type" value="Genomic_DNA"/>
</dbReference>